<dbReference type="AlphaFoldDB" id="A0A315ZGG7"/>
<dbReference type="EMBL" id="QGDO01000001">
    <property type="protein sequence ID" value="PWJ44685.1"/>
    <property type="molecule type" value="Genomic_DNA"/>
</dbReference>
<dbReference type="PROSITE" id="PS51257">
    <property type="entry name" value="PROKAR_LIPOPROTEIN"/>
    <property type="match status" value="1"/>
</dbReference>
<proteinExistence type="predicted"/>
<accession>A0A315ZGG7</accession>
<name>A0A315ZGG7_SEDFL</name>
<protein>
    <recommendedName>
        <fullName evidence="3">Lipoprotein</fullName>
    </recommendedName>
</protein>
<organism evidence="1 2">
    <name type="scientific">Sediminitomix flava</name>
    <dbReference type="NCBI Taxonomy" id="379075"/>
    <lineage>
        <taxon>Bacteria</taxon>
        <taxon>Pseudomonadati</taxon>
        <taxon>Bacteroidota</taxon>
        <taxon>Cytophagia</taxon>
        <taxon>Cytophagales</taxon>
        <taxon>Flammeovirgaceae</taxon>
        <taxon>Sediminitomix</taxon>
    </lineage>
</organism>
<comment type="caution">
    <text evidence="1">The sequence shown here is derived from an EMBL/GenBank/DDBJ whole genome shotgun (WGS) entry which is preliminary data.</text>
</comment>
<evidence type="ECO:0008006" key="3">
    <source>
        <dbReference type="Google" id="ProtNLM"/>
    </source>
</evidence>
<keyword evidence="2" id="KW-1185">Reference proteome</keyword>
<dbReference type="Proteomes" id="UP000245535">
    <property type="component" value="Unassembled WGS sequence"/>
</dbReference>
<gene>
    <name evidence="1" type="ORF">BC781_1011056</name>
</gene>
<evidence type="ECO:0000313" key="1">
    <source>
        <dbReference type="EMBL" id="PWJ44685.1"/>
    </source>
</evidence>
<reference evidence="1 2" key="1">
    <citation type="submission" date="2018-03" db="EMBL/GenBank/DDBJ databases">
        <title>Genomic Encyclopedia of Archaeal and Bacterial Type Strains, Phase II (KMG-II): from individual species to whole genera.</title>
        <authorList>
            <person name="Goeker M."/>
        </authorList>
    </citation>
    <scope>NUCLEOTIDE SEQUENCE [LARGE SCALE GENOMIC DNA]</scope>
    <source>
        <strain evidence="1 2">DSM 28229</strain>
    </source>
</reference>
<dbReference type="RefSeq" id="WP_158281398.1">
    <property type="nucleotide sequence ID" value="NZ_QGDO01000001.1"/>
</dbReference>
<dbReference type="OrthoDB" id="982775at2"/>
<evidence type="ECO:0000313" key="2">
    <source>
        <dbReference type="Proteomes" id="UP000245535"/>
    </source>
</evidence>
<sequence>MKRLLILVSIIVLPIVLFSSCSKYSKKNSAYYNSQRAKYEVLDMHAGCPQLKKR</sequence>